<dbReference type="InterPro" id="IPR000182">
    <property type="entry name" value="GNAT_dom"/>
</dbReference>
<dbReference type="Pfam" id="PF13527">
    <property type="entry name" value="Acetyltransf_9"/>
    <property type="match status" value="1"/>
</dbReference>
<sequence length="195" mass="21122">MQILCFPEADTPATLRAQVLDLQHQAWPPAEPSPGPDADAVLSHDPALHPHSMLLVDDGTVVAALDVLSKPLVHAGRRYRAGGLSTVVTRPAVRGRGYGRRLVAAARTAMADAGLDLGVFTCDRPLEPFYRSAGWRLLPGTHLIGGTPRCPLASDRPPFDKVTMADFFSAGARRHHAAFRHARLALYPGTIDRLW</sequence>
<dbReference type="Gene3D" id="3.40.630.30">
    <property type="match status" value="1"/>
</dbReference>
<proteinExistence type="predicted"/>
<dbReference type="RefSeq" id="WP_201806206.1">
    <property type="nucleotide sequence ID" value="NZ_JAERRI010000010.1"/>
</dbReference>
<comment type="caution">
    <text evidence="2">The sequence shown here is derived from an EMBL/GenBank/DDBJ whole genome shotgun (WGS) entry which is preliminary data.</text>
</comment>
<dbReference type="PROSITE" id="PS51186">
    <property type="entry name" value="GNAT"/>
    <property type="match status" value="1"/>
</dbReference>
<reference evidence="2 3" key="1">
    <citation type="submission" date="2021-01" db="EMBL/GenBank/DDBJ databases">
        <title>WGS of actinomycetes isolated from Thailand.</title>
        <authorList>
            <person name="Thawai C."/>
        </authorList>
    </citation>
    <scope>NUCLEOTIDE SEQUENCE [LARGE SCALE GENOMIC DNA]</scope>
    <source>
        <strain evidence="2 3">CH9-7</strain>
    </source>
</reference>
<dbReference type="SUPFAM" id="SSF55729">
    <property type="entry name" value="Acyl-CoA N-acyltransferases (Nat)"/>
    <property type="match status" value="1"/>
</dbReference>
<evidence type="ECO:0000259" key="1">
    <source>
        <dbReference type="PROSITE" id="PS51186"/>
    </source>
</evidence>
<keyword evidence="3" id="KW-1185">Reference proteome</keyword>
<name>A0ABS1MV33_9ACTN</name>
<dbReference type="Proteomes" id="UP000629371">
    <property type="component" value="Unassembled WGS sequence"/>
</dbReference>
<evidence type="ECO:0000313" key="2">
    <source>
        <dbReference type="EMBL" id="MBL1091588.1"/>
    </source>
</evidence>
<dbReference type="InterPro" id="IPR016181">
    <property type="entry name" value="Acyl_CoA_acyltransferase"/>
</dbReference>
<evidence type="ECO:0000313" key="3">
    <source>
        <dbReference type="Proteomes" id="UP000629371"/>
    </source>
</evidence>
<dbReference type="CDD" id="cd04301">
    <property type="entry name" value="NAT_SF"/>
    <property type="match status" value="1"/>
</dbReference>
<gene>
    <name evidence="2" type="ORF">JK360_19685</name>
</gene>
<dbReference type="EMBL" id="JAERRI010000010">
    <property type="protein sequence ID" value="MBL1091588.1"/>
    <property type="molecule type" value="Genomic_DNA"/>
</dbReference>
<feature type="domain" description="N-acetyltransferase" evidence="1">
    <location>
        <begin position="1"/>
        <end position="157"/>
    </location>
</feature>
<protein>
    <submittedName>
        <fullName evidence="2">GNAT family N-acetyltransferase</fullName>
    </submittedName>
</protein>
<organism evidence="2 3">
    <name type="scientific">Streptomyces siderophoricus</name>
    <dbReference type="NCBI Taxonomy" id="2802281"/>
    <lineage>
        <taxon>Bacteria</taxon>
        <taxon>Bacillati</taxon>
        <taxon>Actinomycetota</taxon>
        <taxon>Actinomycetes</taxon>
        <taxon>Kitasatosporales</taxon>
        <taxon>Streptomycetaceae</taxon>
        <taxon>Streptomyces</taxon>
    </lineage>
</organism>
<accession>A0ABS1MV33</accession>